<evidence type="ECO:0000256" key="4">
    <source>
        <dbReference type="ARBA" id="ARBA00022679"/>
    </source>
</evidence>
<comment type="pathway">
    <text evidence="1 6">Pyrimidine metabolism; UMP biosynthesis via de novo pathway; UMP from orotate: step 1/2.</text>
</comment>
<feature type="binding site" evidence="6">
    <location>
        <position position="176"/>
    </location>
    <ligand>
        <name>orotate</name>
        <dbReference type="ChEBI" id="CHEBI:30839"/>
    </ligand>
</feature>
<keyword evidence="4 6" id="KW-0808">Transferase</keyword>
<dbReference type="GO" id="GO:0019856">
    <property type="term" value="P:pyrimidine nucleobase biosynthetic process"/>
    <property type="evidence" value="ECO:0007669"/>
    <property type="project" value="TreeGrafter"/>
</dbReference>
<dbReference type="GO" id="GO:0004588">
    <property type="term" value="F:orotate phosphoribosyltransferase activity"/>
    <property type="evidence" value="ECO:0007669"/>
    <property type="project" value="UniProtKB-UniRule"/>
</dbReference>
<dbReference type="PANTHER" id="PTHR19278">
    <property type="entry name" value="OROTATE PHOSPHORIBOSYLTRANSFERASE"/>
    <property type="match status" value="1"/>
</dbReference>
<reference evidence="8 9" key="1">
    <citation type="submission" date="2017-04" db="EMBL/GenBank/DDBJ databases">
        <title>The new phylogeny of genus Mycobacterium.</title>
        <authorList>
            <person name="Tortoli E."/>
            <person name="Trovato A."/>
            <person name="Cirillo D.M."/>
        </authorList>
    </citation>
    <scope>NUCLEOTIDE SEQUENCE [LARGE SCALE GENOMIC DNA]</scope>
    <source>
        <strain evidence="8 9">KCTC 19819</strain>
    </source>
</reference>
<comment type="cofactor">
    <cofactor evidence="6">
        <name>Mg(2+)</name>
        <dbReference type="ChEBI" id="CHEBI:18420"/>
    </cofactor>
</comment>
<dbReference type="InterPro" id="IPR004467">
    <property type="entry name" value="Or_phspho_trans_dom"/>
</dbReference>
<dbReference type="NCBIfam" id="TIGR00336">
    <property type="entry name" value="pyrE"/>
    <property type="match status" value="1"/>
</dbReference>
<dbReference type="Gene3D" id="3.40.50.2020">
    <property type="match status" value="1"/>
</dbReference>
<name>A0AA91PFV4_9MYCO</name>
<evidence type="ECO:0000256" key="1">
    <source>
        <dbReference type="ARBA" id="ARBA00004889"/>
    </source>
</evidence>
<dbReference type="InterPro" id="IPR000836">
    <property type="entry name" value="PRTase_dom"/>
</dbReference>
<dbReference type="GO" id="GO:0044205">
    <property type="term" value="P:'de novo' UMP biosynthetic process"/>
    <property type="evidence" value="ECO:0007669"/>
    <property type="project" value="UniProtKB-UniRule"/>
</dbReference>
<dbReference type="EC" id="2.4.2.10" evidence="2 6"/>
<dbReference type="GO" id="GO:0000287">
    <property type="term" value="F:magnesium ion binding"/>
    <property type="evidence" value="ECO:0007669"/>
    <property type="project" value="UniProtKB-UniRule"/>
</dbReference>
<protein>
    <recommendedName>
        <fullName evidence="2 6">Orotate phosphoribosyltransferase</fullName>
        <shortName evidence="6">OPRT</shortName>
        <shortName evidence="6">OPRTase</shortName>
        <ecNumber evidence="2 6">2.4.2.10</ecNumber>
    </recommendedName>
</protein>
<keyword evidence="3 6" id="KW-0328">Glycosyltransferase</keyword>
<dbReference type="InterPro" id="IPR029057">
    <property type="entry name" value="PRTase-like"/>
</dbReference>
<comment type="caution">
    <text evidence="6">Lacks conserved residue(s) required for the propagation of feature annotation.</text>
</comment>
<evidence type="ECO:0000259" key="7">
    <source>
        <dbReference type="Pfam" id="PF00156"/>
    </source>
</evidence>
<comment type="function">
    <text evidence="6">Catalyzes the transfer of a ribosyl phosphate group from 5-phosphoribose 1-diphosphate to orotate, leading to the formation of orotidine monophosphate (OMP).</text>
</comment>
<comment type="catalytic activity">
    <reaction evidence="6">
        <text>orotidine 5'-phosphate + diphosphate = orotate + 5-phospho-alpha-D-ribose 1-diphosphate</text>
        <dbReference type="Rhea" id="RHEA:10380"/>
        <dbReference type="ChEBI" id="CHEBI:30839"/>
        <dbReference type="ChEBI" id="CHEBI:33019"/>
        <dbReference type="ChEBI" id="CHEBI:57538"/>
        <dbReference type="ChEBI" id="CHEBI:58017"/>
        <dbReference type="EC" id="2.4.2.10"/>
    </reaction>
</comment>
<dbReference type="AlphaFoldDB" id="A0AA91PFV4"/>
<dbReference type="SUPFAM" id="SSF53271">
    <property type="entry name" value="PRTase-like"/>
    <property type="match status" value="1"/>
</dbReference>
<evidence type="ECO:0000256" key="6">
    <source>
        <dbReference type="HAMAP-Rule" id="MF_01208"/>
    </source>
</evidence>
<proteinExistence type="inferred from homology"/>
<keyword evidence="9" id="KW-1185">Reference proteome</keyword>
<feature type="domain" description="Phosphoribosyltransferase" evidence="7">
    <location>
        <begin position="85"/>
        <end position="166"/>
    </location>
</feature>
<comment type="subunit">
    <text evidence="6">Homodimer.</text>
</comment>
<feature type="binding site" evidence="6">
    <location>
        <position position="121"/>
    </location>
    <ligand>
        <name>5-phospho-alpha-D-ribose 1-diphosphate</name>
        <dbReference type="ChEBI" id="CHEBI:58017"/>
        <note>ligand shared between dimeric partners</note>
    </ligand>
</feature>
<comment type="caution">
    <text evidence="8">The sequence shown here is derived from an EMBL/GenBank/DDBJ whole genome shotgun (WGS) entry which is preliminary data.</text>
</comment>
<sequence length="208" mass="21414">MRAGTFTDLGRRAPHSPRLARRHFVTPSVTVRALTEYAVTYRDGPFQLASGATSHYYVDVKAALCRPAVLQEISSAIVALARREGVTFTAVGGLTMGADAVAVAVSLASGVPWFSVRKEAKGRGHARSIEGAQLGAGDRVLLVDDVVSTGGSTLRALDAVEAAGAVASAAIPVVDRGDAAAAALEGRGVRYLPLVTHEALGIPALGSE</sequence>
<evidence type="ECO:0000256" key="3">
    <source>
        <dbReference type="ARBA" id="ARBA00022676"/>
    </source>
</evidence>
<accession>A0AA91PFV4</accession>
<dbReference type="PANTHER" id="PTHR19278:SF9">
    <property type="entry name" value="URIDINE 5'-MONOPHOSPHATE SYNTHASE"/>
    <property type="match status" value="1"/>
</dbReference>
<evidence type="ECO:0000256" key="5">
    <source>
        <dbReference type="ARBA" id="ARBA00022975"/>
    </source>
</evidence>
<feature type="binding site" evidence="6">
    <location>
        <position position="117"/>
    </location>
    <ligand>
        <name>5-phospho-alpha-D-ribose 1-diphosphate</name>
        <dbReference type="ChEBI" id="CHEBI:58017"/>
        <note>ligand shared between dimeric partners</note>
    </ligand>
</feature>
<evidence type="ECO:0000256" key="2">
    <source>
        <dbReference type="ARBA" id="ARBA00011971"/>
    </source>
</evidence>
<dbReference type="CDD" id="cd06223">
    <property type="entry name" value="PRTases_typeI"/>
    <property type="match status" value="1"/>
</dbReference>
<gene>
    <name evidence="6" type="primary">pyrE</name>
    <name evidence="8" type="ORF">B8W67_05305</name>
</gene>
<feature type="binding site" description="in other chain" evidence="6">
    <location>
        <begin position="144"/>
        <end position="152"/>
    </location>
    <ligand>
        <name>5-phospho-alpha-D-ribose 1-diphosphate</name>
        <dbReference type="ChEBI" id="CHEBI:58017"/>
        <note>ligand shared between dimeric partners</note>
    </ligand>
</feature>
<keyword evidence="6" id="KW-0460">Magnesium</keyword>
<organism evidence="8 9">
    <name type="scientific">Mycolicibacillus koreensis</name>
    <dbReference type="NCBI Taxonomy" id="1069220"/>
    <lineage>
        <taxon>Bacteria</taxon>
        <taxon>Bacillati</taxon>
        <taxon>Actinomycetota</taxon>
        <taxon>Actinomycetes</taxon>
        <taxon>Mycobacteriales</taxon>
        <taxon>Mycobacteriaceae</taxon>
        <taxon>Mycolicibacillus</taxon>
    </lineage>
</organism>
<dbReference type="InterPro" id="IPR023031">
    <property type="entry name" value="OPRT"/>
</dbReference>
<dbReference type="Proteomes" id="UP000193577">
    <property type="component" value="Unassembled WGS sequence"/>
</dbReference>
<dbReference type="EMBL" id="NCXO01000008">
    <property type="protein sequence ID" value="OSC34666.1"/>
    <property type="molecule type" value="Genomic_DNA"/>
</dbReference>
<comment type="similarity">
    <text evidence="6">Belongs to the purine/pyrimidine phosphoribosyltransferase family. PyrE subfamily.</text>
</comment>
<feature type="binding site" description="in other chain" evidence="6">
    <location>
        <position position="118"/>
    </location>
    <ligand>
        <name>5-phospho-alpha-D-ribose 1-diphosphate</name>
        <dbReference type="ChEBI" id="CHEBI:58017"/>
        <note>ligand shared between dimeric partners</note>
    </ligand>
</feature>
<evidence type="ECO:0000313" key="8">
    <source>
        <dbReference type="EMBL" id="OSC34666.1"/>
    </source>
</evidence>
<dbReference type="HAMAP" id="MF_01208">
    <property type="entry name" value="PyrE"/>
    <property type="match status" value="1"/>
</dbReference>
<evidence type="ECO:0000313" key="9">
    <source>
        <dbReference type="Proteomes" id="UP000193577"/>
    </source>
</evidence>
<keyword evidence="5 6" id="KW-0665">Pyrimidine biosynthesis</keyword>
<feature type="binding site" evidence="6">
    <location>
        <position position="148"/>
    </location>
    <ligand>
        <name>orotate</name>
        <dbReference type="ChEBI" id="CHEBI:30839"/>
    </ligand>
</feature>
<dbReference type="Pfam" id="PF00156">
    <property type="entry name" value="Pribosyltran"/>
    <property type="match status" value="1"/>
</dbReference>